<comment type="caution">
    <text evidence="1">The sequence shown here is derived from an EMBL/GenBank/DDBJ whole genome shotgun (WGS) entry which is preliminary data.</text>
</comment>
<reference evidence="1 2" key="1">
    <citation type="journal article" date="2019" name="Int. J. Syst. Evol. Microbiol.">
        <title>The Global Catalogue of Microorganisms (GCM) 10K type strain sequencing project: providing services to taxonomists for standard genome sequencing and annotation.</title>
        <authorList>
            <consortium name="The Broad Institute Genomics Platform"/>
            <consortium name="The Broad Institute Genome Sequencing Center for Infectious Disease"/>
            <person name="Wu L."/>
            <person name="Ma J."/>
        </authorList>
    </citation>
    <scope>NUCLEOTIDE SEQUENCE [LARGE SCALE GENOMIC DNA]</scope>
    <source>
        <strain evidence="1 2">JCM 13929</strain>
    </source>
</reference>
<evidence type="ECO:0000313" key="1">
    <source>
        <dbReference type="EMBL" id="GAA1681136.1"/>
    </source>
</evidence>
<evidence type="ECO:0008006" key="3">
    <source>
        <dbReference type="Google" id="ProtNLM"/>
    </source>
</evidence>
<sequence length="92" mass="9903">MDKIFDGIRAPSTVGAFLRAFAWGNVRQLDKVARELLVRLAAHAGLLPGADVLAFLDIDSMQRRTFGYAKQGSGFGHTKIQGKSVLVCGLNA</sequence>
<dbReference type="EMBL" id="BAAAMU010000123">
    <property type="protein sequence ID" value="GAA1681136.1"/>
    <property type="molecule type" value="Genomic_DNA"/>
</dbReference>
<protein>
    <recommendedName>
        <fullName evidence="3">Transposase</fullName>
    </recommendedName>
</protein>
<evidence type="ECO:0000313" key="2">
    <source>
        <dbReference type="Proteomes" id="UP001500064"/>
    </source>
</evidence>
<organism evidence="1 2">
    <name type="scientific">Nonomuraea maheshkhaliensis</name>
    <dbReference type="NCBI Taxonomy" id="419590"/>
    <lineage>
        <taxon>Bacteria</taxon>
        <taxon>Bacillati</taxon>
        <taxon>Actinomycetota</taxon>
        <taxon>Actinomycetes</taxon>
        <taxon>Streptosporangiales</taxon>
        <taxon>Streptosporangiaceae</taxon>
        <taxon>Nonomuraea</taxon>
    </lineage>
</organism>
<name>A0ABN2H497_9ACTN</name>
<accession>A0ABN2H497</accession>
<dbReference type="RefSeq" id="WP_346113354.1">
    <property type="nucleotide sequence ID" value="NZ_BAAAMU010000123.1"/>
</dbReference>
<dbReference type="Proteomes" id="UP001500064">
    <property type="component" value="Unassembled WGS sequence"/>
</dbReference>
<proteinExistence type="predicted"/>
<keyword evidence="2" id="KW-1185">Reference proteome</keyword>
<gene>
    <name evidence="1" type="ORF">GCM10009733_092340</name>
</gene>